<dbReference type="Proteomes" id="UP000238823">
    <property type="component" value="Unassembled WGS sequence"/>
</dbReference>
<keyword evidence="4" id="KW-0411">Iron-sulfur</keyword>
<dbReference type="Gene3D" id="2.102.10.10">
    <property type="entry name" value="Rieske [2Fe-2S] iron-sulphur domain"/>
    <property type="match status" value="1"/>
</dbReference>
<keyword evidence="1" id="KW-0001">2Fe-2S</keyword>
<dbReference type="SUPFAM" id="SSF50022">
    <property type="entry name" value="ISP domain"/>
    <property type="match status" value="1"/>
</dbReference>
<dbReference type="OrthoDB" id="9794779at2"/>
<evidence type="ECO:0000256" key="2">
    <source>
        <dbReference type="ARBA" id="ARBA00022723"/>
    </source>
</evidence>
<feature type="domain" description="Rieske" evidence="5">
    <location>
        <begin position="8"/>
        <end position="108"/>
    </location>
</feature>
<gene>
    <name evidence="6" type="ORF">ENSA7_36280</name>
</gene>
<evidence type="ECO:0000259" key="5">
    <source>
        <dbReference type="PROSITE" id="PS51296"/>
    </source>
</evidence>
<dbReference type="InterPro" id="IPR036922">
    <property type="entry name" value="Rieske_2Fe-2S_sf"/>
</dbReference>
<dbReference type="PANTHER" id="PTHR40261:SF1">
    <property type="entry name" value="RIESKE DOMAIN-CONTAINING PROTEIN"/>
    <property type="match status" value="1"/>
</dbReference>
<evidence type="ECO:0000313" key="6">
    <source>
        <dbReference type="EMBL" id="PRQ06752.1"/>
    </source>
</evidence>
<dbReference type="EMBL" id="PVNL01000069">
    <property type="protein sequence ID" value="PRQ06752.1"/>
    <property type="molecule type" value="Genomic_DNA"/>
</dbReference>
<dbReference type="Pfam" id="PF00355">
    <property type="entry name" value="Rieske"/>
    <property type="match status" value="1"/>
</dbReference>
<dbReference type="PANTHER" id="PTHR40261">
    <property type="match status" value="1"/>
</dbReference>
<dbReference type="GO" id="GO:0051537">
    <property type="term" value="F:2 iron, 2 sulfur cluster binding"/>
    <property type="evidence" value="ECO:0007669"/>
    <property type="project" value="UniProtKB-KW"/>
</dbReference>
<keyword evidence="2" id="KW-0479">Metal-binding</keyword>
<dbReference type="AlphaFoldDB" id="A0A2S9YNU4"/>
<evidence type="ECO:0000313" key="7">
    <source>
        <dbReference type="Proteomes" id="UP000238823"/>
    </source>
</evidence>
<proteinExistence type="predicted"/>
<evidence type="ECO:0000256" key="1">
    <source>
        <dbReference type="ARBA" id="ARBA00022714"/>
    </source>
</evidence>
<evidence type="ECO:0000256" key="3">
    <source>
        <dbReference type="ARBA" id="ARBA00023004"/>
    </source>
</evidence>
<dbReference type="RefSeq" id="WP_106090596.1">
    <property type="nucleotide sequence ID" value="NZ_PVNL01000069.1"/>
</dbReference>
<reference evidence="6 7" key="1">
    <citation type="submission" date="2018-03" db="EMBL/GenBank/DDBJ databases">
        <title>Draft Genome Sequences of the Obligatory Marine Myxobacteria Enhygromyxa salina SWB007.</title>
        <authorList>
            <person name="Poehlein A."/>
            <person name="Moghaddam J.A."/>
            <person name="Harms H."/>
            <person name="Alanjari M."/>
            <person name="Koenig G.M."/>
            <person name="Daniel R."/>
            <person name="Schaeberle T.F."/>
        </authorList>
    </citation>
    <scope>NUCLEOTIDE SEQUENCE [LARGE SCALE GENOMIC DNA]</scope>
    <source>
        <strain evidence="6 7">SWB007</strain>
    </source>
</reference>
<protein>
    <submittedName>
        <fullName evidence="6">Rieske [2Fe-2S] domain protein</fullName>
    </submittedName>
</protein>
<organism evidence="6 7">
    <name type="scientific">Enhygromyxa salina</name>
    <dbReference type="NCBI Taxonomy" id="215803"/>
    <lineage>
        <taxon>Bacteria</taxon>
        <taxon>Pseudomonadati</taxon>
        <taxon>Myxococcota</taxon>
        <taxon>Polyangia</taxon>
        <taxon>Nannocystales</taxon>
        <taxon>Nannocystaceae</taxon>
        <taxon>Enhygromyxa</taxon>
    </lineage>
</organism>
<dbReference type="PROSITE" id="PS51296">
    <property type="entry name" value="RIESKE"/>
    <property type="match status" value="1"/>
</dbReference>
<keyword evidence="3" id="KW-0408">Iron</keyword>
<dbReference type="InterPro" id="IPR017941">
    <property type="entry name" value="Rieske_2Fe-2S"/>
</dbReference>
<evidence type="ECO:0000256" key="4">
    <source>
        <dbReference type="ARBA" id="ARBA00023014"/>
    </source>
</evidence>
<accession>A0A2S9YNU4</accession>
<comment type="caution">
    <text evidence="6">The sequence shown here is derived from an EMBL/GenBank/DDBJ whole genome shotgun (WGS) entry which is preliminary data.</text>
</comment>
<name>A0A2S9YNU4_9BACT</name>
<sequence length="119" mass="12844">MQVRVTSVVSLAHGQARKFGFERGGEVCEGFVLRSGQDLVAYHNRCPHLGVDLDMGEGRFYSALTDRIICSSHGALFVPSSGFCDAGPCAGDGLERFELELDGVDAVITIADVDPDPRW</sequence>
<dbReference type="GO" id="GO:0046872">
    <property type="term" value="F:metal ion binding"/>
    <property type="evidence" value="ECO:0007669"/>
    <property type="project" value="UniProtKB-KW"/>
</dbReference>